<dbReference type="OrthoDB" id="7250490at2"/>
<evidence type="ECO:0000256" key="2">
    <source>
        <dbReference type="SAM" id="SignalP"/>
    </source>
</evidence>
<reference evidence="3 4" key="1">
    <citation type="submission" date="2014-09" db="EMBL/GenBank/DDBJ databases">
        <title>Isolation and characterization of Aurantimonas altamirensis ON-56566 from clinical sample following a dog bite.</title>
        <authorList>
            <person name="Eshaghi A."/>
            <person name="Li A."/>
            <person name="Shahinas D."/>
            <person name="Bahn P."/>
            <person name="Kus J.V."/>
            <person name="Patel S.N."/>
        </authorList>
    </citation>
    <scope>NUCLEOTIDE SEQUENCE [LARGE SCALE GENOMIC DNA]</scope>
    <source>
        <strain evidence="3 4">ON-56566</strain>
    </source>
</reference>
<dbReference type="InterPro" id="IPR005064">
    <property type="entry name" value="BUG"/>
</dbReference>
<dbReference type="Proteomes" id="UP000030826">
    <property type="component" value="Unassembled WGS sequence"/>
</dbReference>
<comment type="caution">
    <text evidence="3">The sequence shown here is derived from an EMBL/GenBank/DDBJ whole genome shotgun (WGS) entry which is preliminary data.</text>
</comment>
<dbReference type="Gene3D" id="3.40.190.150">
    <property type="entry name" value="Bordetella uptake gene, domain 1"/>
    <property type="match status" value="1"/>
</dbReference>
<dbReference type="EMBL" id="JRFJ01000001">
    <property type="protein sequence ID" value="KHJ55414.1"/>
    <property type="molecule type" value="Genomic_DNA"/>
</dbReference>
<dbReference type="Gene3D" id="3.40.190.10">
    <property type="entry name" value="Periplasmic binding protein-like II"/>
    <property type="match status" value="1"/>
</dbReference>
<dbReference type="Pfam" id="PF03401">
    <property type="entry name" value="TctC"/>
    <property type="match status" value="1"/>
</dbReference>
<dbReference type="STRING" id="370622.LA66_01760"/>
<sequence length="323" mass="33538">MTIRAIHAATVGIAMLTLSAGASGAQEWPSRPITFIVPFAAGGNTDLIARLIAPALSERLGQPVIVDNRPGAGGTTATAEVARAEPDGYTMQVGDISTHGIGPLIYQQIAYDPVGDFAPVIQATNVSLVMVANKDLGLTSVADLVEKAKANPDDFAYASSGIGSPQHLAFEYFKSLAGIDIVHVPYNGSAQALTDVVAGHVQVMIDGTAVPQVQSGGLAGLAVTGTARSAALPDTPTMEEAGVPGYSFSSWHGIFFPAGVPEDIVSRVNAEIRTVLESESTRKRLSDLNIDIAGGSPQEFSAHIAAQKEKLQQLIDLAKVTAQ</sequence>
<name>A0A0B1Q4V2_9HYPH</name>
<dbReference type="PANTHER" id="PTHR42928">
    <property type="entry name" value="TRICARBOXYLATE-BINDING PROTEIN"/>
    <property type="match status" value="1"/>
</dbReference>
<dbReference type="AlphaFoldDB" id="A0A0B1Q4V2"/>
<dbReference type="PIRSF" id="PIRSF017082">
    <property type="entry name" value="YflP"/>
    <property type="match status" value="1"/>
</dbReference>
<accession>A0A0B1Q4V2</accession>
<dbReference type="InterPro" id="IPR042100">
    <property type="entry name" value="Bug_dom1"/>
</dbReference>
<dbReference type="RefSeq" id="WP_039188286.1">
    <property type="nucleotide sequence ID" value="NZ_JRFJ01000001.1"/>
</dbReference>
<proteinExistence type="inferred from homology"/>
<evidence type="ECO:0000313" key="3">
    <source>
        <dbReference type="EMBL" id="KHJ55414.1"/>
    </source>
</evidence>
<evidence type="ECO:0000313" key="4">
    <source>
        <dbReference type="Proteomes" id="UP000030826"/>
    </source>
</evidence>
<feature type="chain" id="PRO_5002059656" description="Tripartite tricarboxylate transporter substrate binding protein" evidence="2">
    <location>
        <begin position="23"/>
        <end position="323"/>
    </location>
</feature>
<dbReference type="CDD" id="cd13578">
    <property type="entry name" value="PBP2_Bug27"/>
    <property type="match status" value="1"/>
</dbReference>
<gene>
    <name evidence="3" type="ORF">LA66_01760</name>
</gene>
<organism evidence="3 4">
    <name type="scientific">Aureimonas altamirensis</name>
    <dbReference type="NCBI Taxonomy" id="370622"/>
    <lineage>
        <taxon>Bacteria</taxon>
        <taxon>Pseudomonadati</taxon>
        <taxon>Pseudomonadota</taxon>
        <taxon>Alphaproteobacteria</taxon>
        <taxon>Hyphomicrobiales</taxon>
        <taxon>Aurantimonadaceae</taxon>
        <taxon>Aureimonas</taxon>
    </lineage>
</organism>
<dbReference type="PANTHER" id="PTHR42928:SF5">
    <property type="entry name" value="BLR1237 PROTEIN"/>
    <property type="match status" value="1"/>
</dbReference>
<feature type="signal peptide" evidence="2">
    <location>
        <begin position="1"/>
        <end position="22"/>
    </location>
</feature>
<evidence type="ECO:0008006" key="5">
    <source>
        <dbReference type="Google" id="ProtNLM"/>
    </source>
</evidence>
<protein>
    <recommendedName>
        <fullName evidence="5">Tripartite tricarboxylate transporter substrate binding protein</fullName>
    </recommendedName>
</protein>
<comment type="similarity">
    <text evidence="1">Belongs to the UPF0065 (bug) family.</text>
</comment>
<evidence type="ECO:0000256" key="1">
    <source>
        <dbReference type="ARBA" id="ARBA00006987"/>
    </source>
</evidence>
<dbReference type="SUPFAM" id="SSF53850">
    <property type="entry name" value="Periplasmic binding protein-like II"/>
    <property type="match status" value="1"/>
</dbReference>
<keyword evidence="2" id="KW-0732">Signal</keyword>